<dbReference type="GO" id="GO:0030017">
    <property type="term" value="C:sarcomere"/>
    <property type="evidence" value="ECO:0007669"/>
    <property type="project" value="UniProtKB-SubCell"/>
</dbReference>
<name>G1TTI0_RABIT</name>
<dbReference type="GO" id="GO:0000287">
    <property type="term" value="F:magnesium ion binding"/>
    <property type="evidence" value="ECO:0007669"/>
    <property type="project" value="InterPro"/>
</dbReference>
<organism evidence="9 10">
    <name type="scientific">Oryctolagus cuniculus</name>
    <name type="common">Rabbit</name>
    <dbReference type="NCBI Taxonomy" id="9986"/>
    <lineage>
        <taxon>Eukaryota</taxon>
        <taxon>Metazoa</taxon>
        <taxon>Chordata</taxon>
        <taxon>Craniata</taxon>
        <taxon>Vertebrata</taxon>
        <taxon>Euteleostomi</taxon>
        <taxon>Mammalia</taxon>
        <taxon>Eutheria</taxon>
        <taxon>Euarchontoglires</taxon>
        <taxon>Glires</taxon>
        <taxon>Lagomorpha</taxon>
        <taxon>Leporidae</taxon>
        <taxon>Oryctolagus</taxon>
    </lineage>
</organism>
<evidence type="ECO:0000256" key="1">
    <source>
        <dbReference type="ARBA" id="ARBA00004204"/>
    </source>
</evidence>
<dbReference type="eggNOG" id="ENOG502QPMI">
    <property type="taxonomic scope" value="Eukaryota"/>
</dbReference>
<comment type="function">
    <text evidence="7">Required for myofibril assembly and outgrowth of the cardiac chambers in the developing heart. Appears to be catalytically inactive, showing no activity against O-acetyl-ADP-ribose.</text>
</comment>
<dbReference type="InterPro" id="IPR005502">
    <property type="entry name" value="Ribosyl_crysJ1"/>
</dbReference>
<dbReference type="Proteomes" id="UP000001811">
    <property type="component" value="Unplaced"/>
</dbReference>
<dbReference type="GeneTree" id="ENSGT00530000063627"/>
<protein>
    <recommendedName>
        <fullName evidence="4">Inactive ADP-ribosyltransferase ARH2</fullName>
    </recommendedName>
    <alternativeName>
        <fullName evidence="5">ADP-ribosylhydrolase-like protein 1</fullName>
    </alternativeName>
    <alternativeName>
        <fullName evidence="6">[Protein ADP-ribosylarginine] hydrolase-like protein 1</fullName>
    </alternativeName>
</protein>
<dbReference type="Gene3D" id="1.10.4080.10">
    <property type="entry name" value="ADP-ribosylation/Crystallin J1"/>
    <property type="match status" value="1"/>
</dbReference>
<comment type="subcellular location">
    <subcellularLocation>
        <location evidence="1">Cytoplasm</location>
        <location evidence="1">Myofibril</location>
        <location evidence="1">Sarcomere</location>
    </subcellularLocation>
</comment>
<dbReference type="PIRSF" id="PIRSF016939">
    <property type="entry name" value="ADP_ribslarg_hdr"/>
    <property type="match status" value="1"/>
</dbReference>
<dbReference type="InterPro" id="IPR050792">
    <property type="entry name" value="ADP-ribosylglycohydrolase"/>
</dbReference>
<reference evidence="9" key="2">
    <citation type="submission" date="2025-08" db="UniProtKB">
        <authorList>
            <consortium name="Ensembl"/>
        </authorList>
    </citation>
    <scope>IDENTIFICATION</scope>
    <source>
        <strain evidence="9">Thorbecke</strain>
    </source>
</reference>
<dbReference type="SMR" id="G1TTI0"/>
<dbReference type="PANTHER" id="PTHR16222">
    <property type="entry name" value="ADP-RIBOSYLGLYCOHYDROLASE"/>
    <property type="match status" value="1"/>
</dbReference>
<dbReference type="AlphaFoldDB" id="G1TTI0"/>
<comment type="similarity">
    <text evidence="2">Belongs to the ADP-ribosylglycohydrolase family.</text>
</comment>
<dbReference type="GO" id="GO:0051725">
    <property type="term" value="P:protein de-ADP-ribosylation"/>
    <property type="evidence" value="ECO:0007669"/>
    <property type="project" value="InterPro"/>
</dbReference>
<dbReference type="InParanoid" id="G1TTI0"/>
<dbReference type="Pfam" id="PF03747">
    <property type="entry name" value="ADP_ribosyl_GH"/>
    <property type="match status" value="1"/>
</dbReference>
<dbReference type="PaxDb" id="9986-ENSOCUP00000020351"/>
<feature type="binding site" evidence="8">
    <location>
        <position position="56"/>
    </location>
    <ligand>
        <name>Mg(2+)</name>
        <dbReference type="ChEBI" id="CHEBI:18420"/>
        <label>1</label>
    </ligand>
</feature>
<evidence type="ECO:0000256" key="2">
    <source>
        <dbReference type="ARBA" id="ARBA00010702"/>
    </source>
</evidence>
<dbReference type="KEGG" id="ocu:100353493"/>
<evidence type="ECO:0000256" key="7">
    <source>
        <dbReference type="ARBA" id="ARBA00046181"/>
    </source>
</evidence>
<evidence type="ECO:0000313" key="10">
    <source>
        <dbReference type="Proteomes" id="UP000001811"/>
    </source>
</evidence>
<keyword evidence="8" id="KW-0479">Metal-binding</keyword>
<keyword evidence="10" id="KW-1185">Reference proteome</keyword>
<dbReference type="OrthoDB" id="10250509at2759"/>
<dbReference type="STRING" id="9986.ENSOCUP00000020351"/>
<dbReference type="Bgee" id="ENSOCUG00000026982">
    <property type="expression patterns" value="Expressed in heart and 17 other cell types or tissues"/>
</dbReference>
<evidence type="ECO:0000256" key="4">
    <source>
        <dbReference type="ARBA" id="ARBA00040586"/>
    </source>
</evidence>
<comment type="cofactor">
    <cofactor evidence="8">
        <name>Mg(2+)</name>
        <dbReference type="ChEBI" id="CHEBI:18420"/>
    </cofactor>
    <text evidence="8">Binds 2 magnesium ions per subunit.</text>
</comment>
<dbReference type="InterPro" id="IPR012108">
    <property type="entry name" value="ADP-ribosylarg_hydro"/>
</dbReference>
<dbReference type="PANTHER" id="PTHR16222:SF23">
    <property type="entry name" value="INACTIVE ADP-RIBOSYLTRANSFERASE ARH2"/>
    <property type="match status" value="1"/>
</dbReference>
<reference evidence="9" key="3">
    <citation type="submission" date="2025-09" db="UniProtKB">
        <authorList>
            <consortium name="Ensembl"/>
        </authorList>
    </citation>
    <scope>IDENTIFICATION</scope>
    <source>
        <strain evidence="9">Thorbecke</strain>
    </source>
</reference>
<dbReference type="GO" id="GO:0003875">
    <property type="term" value="F:ADP-ribosylarginine hydrolase activity"/>
    <property type="evidence" value="ECO:0007669"/>
    <property type="project" value="InterPro"/>
</dbReference>
<keyword evidence="8" id="KW-0460">Magnesium</keyword>
<dbReference type="HOGENOM" id="CLU_258981_0_0_1"/>
<evidence type="ECO:0000256" key="6">
    <source>
        <dbReference type="ARBA" id="ARBA00042849"/>
    </source>
</evidence>
<sequence length="353" mass="39833">MEKFKAAMLLGAAGDALGYSNCCRESSSAGSVQSELQRSGGLDHLVLSPEQWPVSDNTIMHMATAEALTTDYWCLDDLYREMVRCYVEVIEKLPERRPDPATIEGCSQLKPDNYLLAWHTPFNEKGSGFGAATKAMCIGLRYWKPERLDTLIEVSVECGRMTHNHPTGFLGSLCTALFVSYAVQGKPLVQWGRDMVRVLPRAEDYCKRTIRHMAEYQEHWFYFEAKWQFYLEERKISEDTENKAIFPDNYDAEERDKTYKKWSSEGRGGRRGHDAPMIAYDALLAAGSSWDELCRRAMFHGGESGATGTIAGCLFGLLYGLDAVPRGLYQGLEHQARLQDLGAALYRLSTEEK</sequence>
<keyword evidence="3" id="KW-0963">Cytoplasm</keyword>
<feature type="binding site" evidence="8">
    <location>
        <position position="55"/>
    </location>
    <ligand>
        <name>Mg(2+)</name>
        <dbReference type="ChEBI" id="CHEBI:18420"/>
        <label>1</label>
    </ligand>
</feature>
<evidence type="ECO:0000256" key="5">
    <source>
        <dbReference type="ARBA" id="ARBA00041334"/>
    </source>
</evidence>
<dbReference type="SUPFAM" id="SSF101478">
    <property type="entry name" value="ADP-ribosylglycohydrolase"/>
    <property type="match status" value="1"/>
</dbReference>
<dbReference type="FunFam" id="1.10.4080.10:FF:000002">
    <property type="entry name" value="ADP-ribosylarginine hydrolase isoform X1"/>
    <property type="match status" value="1"/>
</dbReference>
<reference evidence="9 10" key="1">
    <citation type="journal article" date="2011" name="Nature">
        <title>A high-resolution map of human evolutionary constraint using 29 mammals.</title>
        <authorList>
            <person name="Lindblad-Toh K."/>
            <person name="Garber M."/>
            <person name="Zuk O."/>
            <person name="Lin M.F."/>
            <person name="Parker B.J."/>
            <person name="Washietl S."/>
            <person name="Kheradpour P."/>
            <person name="Ernst J."/>
            <person name="Jordan G."/>
            <person name="Mauceli E."/>
            <person name="Ward L.D."/>
            <person name="Lowe C.B."/>
            <person name="Holloway A.K."/>
            <person name="Clamp M."/>
            <person name="Gnerre S."/>
            <person name="Alfoldi J."/>
            <person name="Beal K."/>
            <person name="Chang J."/>
            <person name="Clawson H."/>
            <person name="Cuff J."/>
            <person name="Di Palma F."/>
            <person name="Fitzgerald S."/>
            <person name="Flicek P."/>
            <person name="Guttman M."/>
            <person name="Hubisz M.J."/>
            <person name="Jaffe D.B."/>
            <person name="Jungreis I."/>
            <person name="Kent W.J."/>
            <person name="Kostka D."/>
            <person name="Lara M."/>
            <person name="Martins A.L."/>
            <person name="Massingham T."/>
            <person name="Moltke I."/>
            <person name="Raney B.J."/>
            <person name="Rasmussen M.D."/>
            <person name="Robinson J."/>
            <person name="Stark A."/>
            <person name="Vilella A.J."/>
            <person name="Wen J."/>
            <person name="Xie X."/>
            <person name="Zody M.C."/>
            <person name="Baldwin J."/>
            <person name="Bloom T."/>
            <person name="Chin C.W."/>
            <person name="Heiman D."/>
            <person name="Nicol R."/>
            <person name="Nusbaum C."/>
            <person name="Young S."/>
            <person name="Wilkinson J."/>
            <person name="Worley K.C."/>
            <person name="Kovar C.L."/>
            <person name="Muzny D.M."/>
            <person name="Gibbs R.A."/>
            <person name="Cree A."/>
            <person name="Dihn H.H."/>
            <person name="Fowler G."/>
            <person name="Jhangiani S."/>
            <person name="Joshi V."/>
            <person name="Lee S."/>
            <person name="Lewis L.R."/>
            <person name="Nazareth L.V."/>
            <person name="Okwuonu G."/>
            <person name="Santibanez J."/>
            <person name="Warren W.C."/>
            <person name="Mardis E.R."/>
            <person name="Weinstock G.M."/>
            <person name="Wilson R.K."/>
            <person name="Delehaunty K."/>
            <person name="Dooling D."/>
            <person name="Fronik C."/>
            <person name="Fulton L."/>
            <person name="Fulton B."/>
            <person name="Graves T."/>
            <person name="Minx P."/>
            <person name="Sodergren E."/>
            <person name="Birney E."/>
            <person name="Margulies E.H."/>
            <person name="Herrero J."/>
            <person name="Green E.D."/>
            <person name="Haussler D."/>
            <person name="Siepel A."/>
            <person name="Goldman N."/>
            <person name="Pollard K.S."/>
            <person name="Pedersen J.S."/>
            <person name="Lander E.S."/>
            <person name="Kellis M."/>
        </authorList>
    </citation>
    <scope>NUCLEOTIDE SEQUENCE [LARGE SCALE GENOMIC DNA]</scope>
    <source>
        <strain evidence="10">Thorbecke</strain>
    </source>
</reference>
<evidence type="ECO:0000256" key="3">
    <source>
        <dbReference type="ARBA" id="ARBA00022490"/>
    </source>
</evidence>
<proteinExistence type="inferred from homology"/>
<evidence type="ECO:0000313" key="9">
    <source>
        <dbReference type="Ensembl" id="ENSOCUP00000020351.3"/>
    </source>
</evidence>
<dbReference type="Ensembl" id="ENSOCUT00000029060.3">
    <property type="protein sequence ID" value="ENSOCUP00000020351.3"/>
    <property type="gene ID" value="ENSOCUG00000026982.3"/>
</dbReference>
<accession>G1TTI0</accession>
<evidence type="ECO:0000256" key="8">
    <source>
        <dbReference type="PIRSR" id="PIRSR605502-1"/>
    </source>
</evidence>
<dbReference type="InterPro" id="IPR036705">
    <property type="entry name" value="Ribosyl_crysJ1_sf"/>
</dbReference>